<keyword evidence="3" id="KW-1185">Reference proteome</keyword>
<reference evidence="1" key="1">
    <citation type="submission" date="2020-09" db="EMBL/GenBank/DDBJ databases">
        <title>Novel species in genus Aeromicrobium.</title>
        <authorList>
            <person name="Zhang G."/>
        </authorList>
    </citation>
    <scope>NUCLEOTIDE SEQUENCE</scope>
    <source>
        <strain evidence="2">Zg-629</strain>
        <strain evidence="3">zg-629</strain>
        <strain evidence="1">Zg-636</strain>
    </source>
</reference>
<evidence type="ECO:0000313" key="1">
    <source>
        <dbReference type="EMBL" id="MBC9225237.1"/>
    </source>
</evidence>
<proteinExistence type="predicted"/>
<dbReference type="Proteomes" id="UP000620591">
    <property type="component" value="Unassembled WGS sequence"/>
</dbReference>
<name>A0A8I0ETS0_9ACTN</name>
<protein>
    <submittedName>
        <fullName evidence="1">Uncharacterized protein</fullName>
    </submittedName>
</protein>
<evidence type="ECO:0000313" key="2">
    <source>
        <dbReference type="EMBL" id="QNL95651.1"/>
    </source>
</evidence>
<organism evidence="1 4">
    <name type="scientific">Aeromicrobium senzhongii</name>
    <dbReference type="NCBI Taxonomy" id="2663859"/>
    <lineage>
        <taxon>Bacteria</taxon>
        <taxon>Bacillati</taxon>
        <taxon>Actinomycetota</taxon>
        <taxon>Actinomycetes</taxon>
        <taxon>Propionibacteriales</taxon>
        <taxon>Nocardioidaceae</taxon>
        <taxon>Aeromicrobium</taxon>
    </lineage>
</organism>
<dbReference type="RefSeq" id="WP_154595117.1">
    <property type="nucleotide sequence ID" value="NZ_CP060587.1"/>
</dbReference>
<dbReference type="EMBL" id="JACTVM010000001">
    <property type="protein sequence ID" value="MBC9225237.1"/>
    <property type="molecule type" value="Genomic_DNA"/>
</dbReference>
<accession>A0A8I0ETS0</accession>
<evidence type="ECO:0000313" key="4">
    <source>
        <dbReference type="Proteomes" id="UP000620591"/>
    </source>
</evidence>
<evidence type="ECO:0000313" key="3">
    <source>
        <dbReference type="Proteomes" id="UP000515871"/>
    </source>
</evidence>
<dbReference type="Proteomes" id="UP000515871">
    <property type="component" value="Chromosome"/>
</dbReference>
<sequence>MDFARSVLAALDPLLVPVGFAPGQASDTHVIYCAGHDDLSDRFPGLPQSNDQPRDTGACIDLAVGHGRGVEVDFEGISLPDTFRALRLEEDASRAEELEGVPFEAAMAPLAELLARLLHAAAP</sequence>
<dbReference type="EMBL" id="CP060587">
    <property type="protein sequence ID" value="QNL95651.1"/>
    <property type="molecule type" value="Genomic_DNA"/>
</dbReference>
<gene>
    <name evidence="2" type="ORF">H9L21_07025</name>
    <name evidence="1" type="ORF">IBG24_02775</name>
</gene>
<dbReference type="AlphaFoldDB" id="A0A8I0ETS0"/>